<evidence type="ECO:0000313" key="10">
    <source>
        <dbReference type="Proteomes" id="UP000255139"/>
    </source>
</evidence>
<reference evidence="8 9" key="1">
    <citation type="journal article" date="2014" name="Genome Announc.">
        <title>Draft genome sequences of eight enterohepatic helicobacter species isolated from both laboratory and wild rodents.</title>
        <authorList>
            <person name="Sheh A."/>
            <person name="Shen Z."/>
            <person name="Fox J.G."/>
        </authorList>
    </citation>
    <scope>NUCLEOTIDE SEQUENCE [LARGE SCALE GENOMIC DNA]</scope>
    <source>
        <strain evidence="8 9">ST1</strain>
    </source>
</reference>
<dbReference type="PROSITE" id="PS00595">
    <property type="entry name" value="AA_TRANSFER_CLASS_5"/>
    <property type="match status" value="1"/>
</dbReference>
<dbReference type="PIRSF" id="PIRSF000524">
    <property type="entry name" value="SPT"/>
    <property type="match status" value="1"/>
</dbReference>
<gene>
    <name evidence="8" type="ORF">LS73_006655</name>
    <name evidence="7" type="ORF">NCTC12714_01742</name>
</gene>
<keyword evidence="10" id="KW-1185">Reference proteome</keyword>
<organism evidence="7 10">
    <name type="scientific">Helicobacter muridarum</name>
    <dbReference type="NCBI Taxonomy" id="216"/>
    <lineage>
        <taxon>Bacteria</taxon>
        <taxon>Pseudomonadati</taxon>
        <taxon>Campylobacterota</taxon>
        <taxon>Epsilonproteobacteria</taxon>
        <taxon>Campylobacterales</taxon>
        <taxon>Helicobacteraceae</taxon>
        <taxon>Helicobacter</taxon>
    </lineage>
</organism>
<reference evidence="7 10" key="2">
    <citation type="submission" date="2018-06" db="EMBL/GenBank/DDBJ databases">
        <authorList>
            <consortium name="Pathogen Informatics"/>
            <person name="Doyle S."/>
        </authorList>
    </citation>
    <scope>NUCLEOTIDE SEQUENCE [LARGE SCALE GENOMIC DNA]</scope>
    <source>
        <strain evidence="7 10">NCTC12714</strain>
    </source>
</reference>
<evidence type="ECO:0000256" key="1">
    <source>
        <dbReference type="ARBA" id="ARBA00001933"/>
    </source>
</evidence>
<evidence type="ECO:0000313" key="8">
    <source>
        <dbReference type="EMBL" id="TLD99860.1"/>
    </source>
</evidence>
<dbReference type="InterPro" id="IPR015424">
    <property type="entry name" value="PyrdxlP-dep_Trfase"/>
</dbReference>
<dbReference type="RefSeq" id="WP_052089629.1">
    <property type="nucleotide sequence ID" value="NZ_FZML01000011.1"/>
</dbReference>
<keyword evidence="7" id="KW-0560">Oxidoreductase</keyword>
<dbReference type="AlphaFoldDB" id="A0A377PXE9"/>
<dbReference type="InterPro" id="IPR020578">
    <property type="entry name" value="Aminotrans_V_PyrdxlP_BS"/>
</dbReference>
<evidence type="ECO:0000256" key="3">
    <source>
        <dbReference type="ARBA" id="ARBA00022679"/>
    </source>
</evidence>
<proteinExistence type="predicted"/>
<dbReference type="SUPFAM" id="SSF53383">
    <property type="entry name" value="PLP-dependent transferases"/>
    <property type="match status" value="1"/>
</dbReference>
<feature type="binding site" evidence="5">
    <location>
        <position position="337"/>
    </location>
    <ligand>
        <name>substrate</name>
    </ligand>
</feature>
<dbReference type="EC" id="1.12.-.-" evidence="7"/>
<dbReference type="Proteomes" id="UP000029922">
    <property type="component" value="Unassembled WGS sequence"/>
</dbReference>
<keyword evidence="3 7" id="KW-0808">Transferase</keyword>
<evidence type="ECO:0000313" key="9">
    <source>
        <dbReference type="Proteomes" id="UP000029922"/>
    </source>
</evidence>
<feature type="modified residue" description="N6-(pyridoxal phosphate)lysine" evidence="6">
    <location>
        <position position="197"/>
    </location>
</feature>
<sequence>MKLQSNLINRFATPLLFTPGPTPCPEFIRIAMSQPTLHHRTKEFESIFASVRESLIRLLGMSDVLMLASSGTGAMEACIDVLSSKKILTINSGKFGERFGSIGRALQREVIEISNEWDTPVSLNEVINAMKQHNNIECVCLQICESSGGVAHPYNDIFHFIKENYPNVFTIADGITAVGVEEIDVSHIDALIGGSQKAFMLPPGLAVIGLSDFAINFIQSNPNGYYFNLSKELKYQQKNTTAYTAATSIIMGLKAYFDMLDSKELSIKDIYSYTEILANAVSKSMCSIGLKIYPKTPAKSMTVVQSEYAKEIIATLKSQYNINVANGQDHLKDKIFRINQMGYVPLHEVAFVVNAIELSLSTLGLRDFDSTANRVFFESIAI</sequence>
<dbReference type="EC" id="2.6.1.-" evidence="7"/>
<dbReference type="EMBL" id="UGJE01000002">
    <property type="protein sequence ID" value="STQ86931.1"/>
    <property type="molecule type" value="Genomic_DNA"/>
</dbReference>
<evidence type="ECO:0000313" key="7">
    <source>
        <dbReference type="EMBL" id="STQ86931.1"/>
    </source>
</evidence>
<comment type="cofactor">
    <cofactor evidence="1 6">
        <name>pyridoxal 5'-phosphate</name>
        <dbReference type="ChEBI" id="CHEBI:597326"/>
    </cofactor>
</comment>
<dbReference type="Gene3D" id="3.40.640.10">
    <property type="entry name" value="Type I PLP-dependent aspartate aminotransferase-like (Major domain)"/>
    <property type="match status" value="1"/>
</dbReference>
<dbReference type="InterPro" id="IPR015421">
    <property type="entry name" value="PyrdxlP-dep_Trfase_major"/>
</dbReference>
<evidence type="ECO:0000256" key="2">
    <source>
        <dbReference type="ARBA" id="ARBA00022576"/>
    </source>
</evidence>
<dbReference type="InterPro" id="IPR015422">
    <property type="entry name" value="PyrdxlP-dep_Trfase_small"/>
</dbReference>
<accession>A0A377PXE9</accession>
<dbReference type="PANTHER" id="PTHR42778:SF1">
    <property type="entry name" value="2-AMINOETHYLPHOSPHONATE--PYRUVATE TRANSAMINASE"/>
    <property type="match status" value="1"/>
</dbReference>
<dbReference type="EMBL" id="JRPD02000014">
    <property type="protein sequence ID" value="TLD99860.1"/>
    <property type="molecule type" value="Genomic_DNA"/>
</dbReference>
<evidence type="ECO:0000256" key="5">
    <source>
        <dbReference type="PIRSR" id="PIRSR000524-1"/>
    </source>
</evidence>
<keyword evidence="4 6" id="KW-0663">Pyridoxal phosphate</keyword>
<keyword evidence="2 7" id="KW-0032">Aminotransferase</keyword>
<dbReference type="OrthoDB" id="9766472at2"/>
<protein>
    <submittedName>
        <fullName evidence="7 8">Aminotransferase</fullName>
        <ecNumber evidence="7">1.12.-.-</ecNumber>
        <ecNumber evidence="7">2.6.1.-</ecNumber>
    </submittedName>
</protein>
<name>A0A377PXE9_9HELI</name>
<dbReference type="GO" id="GO:0016491">
    <property type="term" value="F:oxidoreductase activity"/>
    <property type="evidence" value="ECO:0007669"/>
    <property type="project" value="UniProtKB-KW"/>
</dbReference>
<evidence type="ECO:0000256" key="4">
    <source>
        <dbReference type="ARBA" id="ARBA00022898"/>
    </source>
</evidence>
<dbReference type="InterPro" id="IPR024169">
    <property type="entry name" value="SP_NH2Trfase/AEP_transaminase"/>
</dbReference>
<dbReference type="STRING" id="216.LS73_05200"/>
<evidence type="ECO:0000256" key="6">
    <source>
        <dbReference type="PIRSR" id="PIRSR000524-50"/>
    </source>
</evidence>
<dbReference type="PANTHER" id="PTHR42778">
    <property type="entry name" value="2-AMINOETHYLPHOSPHONATE--PYRUVATE TRANSAMINASE"/>
    <property type="match status" value="1"/>
</dbReference>
<dbReference type="GO" id="GO:0008483">
    <property type="term" value="F:transaminase activity"/>
    <property type="evidence" value="ECO:0007669"/>
    <property type="project" value="UniProtKB-KW"/>
</dbReference>
<dbReference type="Gene3D" id="3.90.1150.10">
    <property type="entry name" value="Aspartate Aminotransferase, domain 1"/>
    <property type="match status" value="1"/>
</dbReference>
<dbReference type="Proteomes" id="UP000255139">
    <property type="component" value="Unassembled WGS sequence"/>
</dbReference>